<evidence type="ECO:0000313" key="2">
    <source>
        <dbReference type="Proteomes" id="UP000199149"/>
    </source>
</evidence>
<gene>
    <name evidence="1" type="ORF">SAMN05421738_102280</name>
</gene>
<dbReference type="EMBL" id="FOUZ01000002">
    <property type="protein sequence ID" value="SFM78203.1"/>
    <property type="molecule type" value="Genomic_DNA"/>
</dbReference>
<keyword evidence="2" id="KW-1185">Reference proteome</keyword>
<dbReference type="AlphaFoldDB" id="A0A1I4TNM6"/>
<organism evidence="1 2">
    <name type="scientific">Algoriella xinjiangensis</name>
    <dbReference type="NCBI Taxonomy" id="684065"/>
    <lineage>
        <taxon>Bacteria</taxon>
        <taxon>Pseudomonadati</taxon>
        <taxon>Bacteroidota</taxon>
        <taxon>Flavobacteriia</taxon>
        <taxon>Flavobacteriales</taxon>
        <taxon>Weeksellaceae</taxon>
        <taxon>Algoriella</taxon>
    </lineage>
</organism>
<proteinExistence type="predicted"/>
<evidence type="ECO:0000313" key="1">
    <source>
        <dbReference type="EMBL" id="SFM78203.1"/>
    </source>
</evidence>
<dbReference type="RefSeq" id="WP_092906381.1">
    <property type="nucleotide sequence ID" value="NZ_FOUZ01000002.1"/>
</dbReference>
<dbReference type="OrthoDB" id="1448094at2"/>
<reference evidence="2" key="1">
    <citation type="submission" date="2016-10" db="EMBL/GenBank/DDBJ databases">
        <authorList>
            <person name="Varghese N."/>
            <person name="Submissions S."/>
        </authorList>
    </citation>
    <scope>NUCLEOTIDE SEQUENCE [LARGE SCALE GENOMIC DNA]</scope>
    <source>
        <strain evidence="2">XJ109</strain>
    </source>
</reference>
<accession>A0A1I4TNM6</accession>
<sequence>MNSFQANPDLFLQLIGQSIEDDLYKKFQKEFESPIYSRENFVETSPKTYDYDVLYKEKGIYLTILNNEVASIKFYLSPNPVCTVYNEKIMYGLSSVVDETQATRKFDFTKKGNYNPNRLVSEYAKENVTIAFDSMTGEILYVEVENI</sequence>
<name>A0A1I4TNM6_9FLAO</name>
<protein>
    <submittedName>
        <fullName evidence="1">Uncharacterized protein</fullName>
    </submittedName>
</protein>
<dbReference type="STRING" id="684065.SAMN05421738_102280"/>
<dbReference type="Proteomes" id="UP000199149">
    <property type="component" value="Unassembled WGS sequence"/>
</dbReference>